<accession>A0A928VX30</accession>
<feature type="transmembrane region" description="Helical" evidence="2">
    <location>
        <begin position="80"/>
        <end position="102"/>
    </location>
</feature>
<feature type="domain" description="ABC-type uncharacterised transport system" evidence="3">
    <location>
        <begin position="220"/>
        <end position="431"/>
    </location>
</feature>
<evidence type="ECO:0000256" key="2">
    <source>
        <dbReference type="SAM" id="Phobius"/>
    </source>
</evidence>
<keyword evidence="2" id="KW-0812">Transmembrane</keyword>
<reference evidence="5" key="1">
    <citation type="submission" date="2020-10" db="EMBL/GenBank/DDBJ databases">
        <authorList>
            <person name="Castelo-Branco R."/>
            <person name="Eusebio N."/>
            <person name="Adriana R."/>
            <person name="Vieira A."/>
            <person name="Brugerolle De Fraissinette N."/>
            <person name="Rezende De Castro R."/>
            <person name="Schneider M.P."/>
            <person name="Vasconcelos V."/>
            <person name="Leao P.N."/>
        </authorList>
    </citation>
    <scope>NUCLEOTIDE SEQUENCE</scope>
    <source>
        <strain evidence="5">LEGE 11467</strain>
    </source>
</reference>
<evidence type="ECO:0000313" key="5">
    <source>
        <dbReference type="EMBL" id="MBE9040337.1"/>
    </source>
</evidence>
<feature type="compositionally biased region" description="Acidic residues" evidence="1">
    <location>
        <begin position="548"/>
        <end position="563"/>
    </location>
</feature>
<dbReference type="RefSeq" id="WP_264320590.1">
    <property type="nucleotide sequence ID" value="NZ_JADEXN010000075.1"/>
</dbReference>
<dbReference type="InterPro" id="IPR055396">
    <property type="entry name" value="DUF7088"/>
</dbReference>
<feature type="region of interest" description="Disordered" evidence="1">
    <location>
        <begin position="431"/>
        <end position="585"/>
    </location>
</feature>
<keyword evidence="2" id="KW-1133">Transmembrane helix</keyword>
<organism evidence="5 6">
    <name type="scientific">Zarconia navalis LEGE 11467</name>
    <dbReference type="NCBI Taxonomy" id="1828826"/>
    <lineage>
        <taxon>Bacteria</taxon>
        <taxon>Bacillati</taxon>
        <taxon>Cyanobacteriota</taxon>
        <taxon>Cyanophyceae</taxon>
        <taxon>Oscillatoriophycideae</taxon>
        <taxon>Oscillatoriales</taxon>
        <taxon>Oscillatoriales incertae sedis</taxon>
        <taxon>Zarconia</taxon>
        <taxon>Zarconia navalis</taxon>
    </lineage>
</organism>
<dbReference type="Pfam" id="PF09822">
    <property type="entry name" value="ABC_transp_aux"/>
    <property type="match status" value="1"/>
</dbReference>
<dbReference type="EMBL" id="JADEXN010000075">
    <property type="protein sequence ID" value="MBE9040337.1"/>
    <property type="molecule type" value="Genomic_DNA"/>
</dbReference>
<dbReference type="Pfam" id="PF23357">
    <property type="entry name" value="DUF7088"/>
    <property type="match status" value="1"/>
</dbReference>
<dbReference type="AlphaFoldDB" id="A0A928VX30"/>
<feature type="domain" description="DUF7088" evidence="4">
    <location>
        <begin position="109"/>
        <end position="176"/>
    </location>
</feature>
<protein>
    <submittedName>
        <fullName evidence="5">Gldg family protein</fullName>
    </submittedName>
</protein>
<comment type="caution">
    <text evidence="5">The sequence shown here is derived from an EMBL/GenBank/DDBJ whole genome shotgun (WGS) entry which is preliminary data.</text>
</comment>
<keyword evidence="2" id="KW-0472">Membrane</keyword>
<keyword evidence="6" id="KW-1185">Reference proteome</keyword>
<feature type="compositionally biased region" description="Acidic residues" evidence="1">
    <location>
        <begin position="441"/>
        <end position="476"/>
    </location>
</feature>
<feature type="compositionally biased region" description="Low complexity" evidence="1">
    <location>
        <begin position="530"/>
        <end position="544"/>
    </location>
</feature>
<feature type="transmembrane region" description="Helical" evidence="2">
    <location>
        <begin position="650"/>
        <end position="671"/>
    </location>
</feature>
<evidence type="ECO:0000259" key="4">
    <source>
        <dbReference type="Pfam" id="PF23357"/>
    </source>
</evidence>
<feature type="transmembrane region" description="Helical" evidence="2">
    <location>
        <begin position="40"/>
        <end position="59"/>
    </location>
</feature>
<sequence>MKTKITGGKFVKKYWQYLFWLGPILAVAGLSAGAVSGEWVPVPLGLIISGLVIIGWWVIYQVSSTQGFWSRRSTEVGTNALISTLSIAIILGLINFLGYRYFLRFDLTENQQLTLAPQSERVVQNLDRPVKIWIFSPQKSGTDVTLLDNYQRLSDGNFSYEYVDLQKRPALAEQFNVNQLGDMFLETGDRQQLLQNIQTEGISETTLTNRLAQLSSAKQPTAYFVQGHGEQPFQAERGGISAATQALEGAGYAVESLNLTQRSGIPDDATLVVVAGPTSKLFESEVKALQAYLDGGGNLLVAIDPNSDSGLQPLLDDWGIRTDDRFAVDPDRWVEGFGPQAPLVIDYGEHPITQDFGEDYSLYPLVRSFEIEDIEGVDAAPLLFTSDASWAESNLDQGPEWKFDITEDGDIKPDRRGPLVLGVALNREVQVDAVQTSDTDQNAEESETSDAETTETETTEEFEIAESEISDSEVTETETTQTEPTEESKIPESDAAEVETLEESAATETELTEESETAESEAAEVETLEESAASETEGTETEAVGMEPTEESETAESETDVVENENNTASPEAPETPDARTEDVPKESRLIVLGDSDFFTNGLFEQIPLNGDMFVNSVNWLSQENEELLSIRPREPNNRTLPITPKQARILMATIAIFPVMGLTASGLIWWGRR</sequence>
<dbReference type="Proteomes" id="UP000621799">
    <property type="component" value="Unassembled WGS sequence"/>
</dbReference>
<evidence type="ECO:0000256" key="1">
    <source>
        <dbReference type="SAM" id="MobiDB-lite"/>
    </source>
</evidence>
<feature type="compositionally biased region" description="Acidic residues" evidence="1">
    <location>
        <begin position="510"/>
        <end position="529"/>
    </location>
</feature>
<dbReference type="SUPFAM" id="SSF52317">
    <property type="entry name" value="Class I glutamine amidotransferase-like"/>
    <property type="match status" value="1"/>
</dbReference>
<proteinExistence type="predicted"/>
<evidence type="ECO:0000313" key="6">
    <source>
        <dbReference type="Proteomes" id="UP000621799"/>
    </source>
</evidence>
<dbReference type="InterPro" id="IPR029062">
    <property type="entry name" value="Class_I_gatase-like"/>
</dbReference>
<evidence type="ECO:0000259" key="3">
    <source>
        <dbReference type="Pfam" id="PF09822"/>
    </source>
</evidence>
<gene>
    <name evidence="5" type="ORF">IQ235_05965</name>
</gene>
<feature type="transmembrane region" description="Helical" evidence="2">
    <location>
        <begin position="14"/>
        <end position="34"/>
    </location>
</feature>
<dbReference type="InterPro" id="IPR019196">
    <property type="entry name" value="ABC_transp_unknown"/>
</dbReference>
<name>A0A928VX30_9CYAN</name>